<comment type="caution">
    <text evidence="3">The sequence shown here is derived from an EMBL/GenBank/DDBJ whole genome shotgun (WGS) entry which is preliminary data.</text>
</comment>
<name>A0A9K3LZW1_9STRA</name>
<dbReference type="OrthoDB" id="5586934at2759"/>
<accession>A0A9K3LZW1</accession>
<feature type="transmembrane region" description="Helical" evidence="2">
    <location>
        <begin position="208"/>
        <end position="231"/>
    </location>
</feature>
<feature type="compositionally biased region" description="Polar residues" evidence="1">
    <location>
        <begin position="72"/>
        <end position="92"/>
    </location>
</feature>
<gene>
    <name evidence="3" type="ORF">IV203_027997</name>
</gene>
<proteinExistence type="predicted"/>
<dbReference type="PANTHER" id="PTHR33802">
    <property type="entry name" value="SI:CH211-161H7.5-RELATED"/>
    <property type="match status" value="1"/>
</dbReference>
<feature type="transmembrane region" description="Helical" evidence="2">
    <location>
        <begin position="149"/>
        <end position="167"/>
    </location>
</feature>
<reference evidence="3" key="2">
    <citation type="submission" date="2021-04" db="EMBL/GenBank/DDBJ databases">
        <authorList>
            <person name="Podell S."/>
        </authorList>
    </citation>
    <scope>NUCLEOTIDE SEQUENCE</scope>
    <source>
        <strain evidence="3">Hildebrandi</strain>
    </source>
</reference>
<evidence type="ECO:0000313" key="3">
    <source>
        <dbReference type="EMBL" id="KAG7370251.1"/>
    </source>
</evidence>
<feature type="transmembrane region" description="Helical" evidence="2">
    <location>
        <begin position="179"/>
        <end position="202"/>
    </location>
</feature>
<evidence type="ECO:0000256" key="1">
    <source>
        <dbReference type="SAM" id="MobiDB-lite"/>
    </source>
</evidence>
<dbReference type="Proteomes" id="UP000693970">
    <property type="component" value="Unassembled WGS sequence"/>
</dbReference>
<keyword evidence="2" id="KW-0812">Transmembrane</keyword>
<reference evidence="3" key="1">
    <citation type="journal article" date="2021" name="Sci. Rep.">
        <title>Diploid genomic architecture of Nitzschia inconspicua, an elite biomass production diatom.</title>
        <authorList>
            <person name="Oliver A."/>
            <person name="Podell S."/>
            <person name="Pinowska A."/>
            <person name="Traller J.C."/>
            <person name="Smith S.R."/>
            <person name="McClure R."/>
            <person name="Beliaev A."/>
            <person name="Bohutskyi P."/>
            <person name="Hill E.A."/>
            <person name="Rabines A."/>
            <person name="Zheng H."/>
            <person name="Allen L.Z."/>
            <person name="Kuo A."/>
            <person name="Grigoriev I.V."/>
            <person name="Allen A.E."/>
            <person name="Hazlebeck D."/>
            <person name="Allen E.E."/>
        </authorList>
    </citation>
    <scope>NUCLEOTIDE SEQUENCE</scope>
    <source>
        <strain evidence="3">Hildebrandi</strain>
    </source>
</reference>
<feature type="transmembrane region" description="Helical" evidence="2">
    <location>
        <begin position="111"/>
        <end position="137"/>
    </location>
</feature>
<dbReference type="PANTHER" id="PTHR33802:SF1">
    <property type="entry name" value="XK-RELATED PROTEIN"/>
    <property type="match status" value="1"/>
</dbReference>
<evidence type="ECO:0000256" key="2">
    <source>
        <dbReference type="SAM" id="Phobius"/>
    </source>
</evidence>
<keyword evidence="2" id="KW-1133">Transmembrane helix</keyword>
<evidence type="ECO:0000313" key="4">
    <source>
        <dbReference type="Proteomes" id="UP000693970"/>
    </source>
</evidence>
<organism evidence="3 4">
    <name type="scientific">Nitzschia inconspicua</name>
    <dbReference type="NCBI Taxonomy" id="303405"/>
    <lineage>
        <taxon>Eukaryota</taxon>
        <taxon>Sar</taxon>
        <taxon>Stramenopiles</taxon>
        <taxon>Ochrophyta</taxon>
        <taxon>Bacillariophyta</taxon>
        <taxon>Bacillariophyceae</taxon>
        <taxon>Bacillariophycidae</taxon>
        <taxon>Bacillariales</taxon>
        <taxon>Bacillariaceae</taxon>
        <taxon>Nitzschia</taxon>
    </lineage>
</organism>
<dbReference type="AlphaFoldDB" id="A0A9K3LZW1"/>
<feature type="transmembrane region" description="Helical" evidence="2">
    <location>
        <begin position="301"/>
        <end position="322"/>
    </location>
</feature>
<keyword evidence="2" id="KW-0472">Membrane</keyword>
<sequence>MSFSSLLTSLNRPPLVLATGLALAGGLPALPVGSISLGLLQVSNLLAFGVNVVAVSVPGRLDGDQDERMRQGTLNPSNNSKPESANTPLQSSHDNDDTAAAKAAKLRLRSLVLPAGWAFSIWGAIYLGEATFCVAQLLDGSGLTSTLPAVAPGFVAANLVQSLWCASFRESYNEGWKKFVSVAMLGGTAYSLSTIMPTVMSLQSSAVSWYFVPLVMHFGWTTAATLVNLNGSVAMDASIKDSALVALGHGSAVLATGLGIGLTALGIAPPAYGMTIAWALLAVGNNTKANRESDALNNGAMVMKTLCFVGSAACAAVSAYSML</sequence>
<keyword evidence="4" id="KW-1185">Reference proteome</keyword>
<dbReference type="EMBL" id="JAGRRH010000005">
    <property type="protein sequence ID" value="KAG7370251.1"/>
    <property type="molecule type" value="Genomic_DNA"/>
</dbReference>
<feature type="region of interest" description="Disordered" evidence="1">
    <location>
        <begin position="63"/>
        <end position="96"/>
    </location>
</feature>
<feature type="transmembrane region" description="Helical" evidence="2">
    <location>
        <begin position="243"/>
        <end position="265"/>
    </location>
</feature>
<protein>
    <submittedName>
        <fullName evidence="3">Uncharacterized protein</fullName>
    </submittedName>
</protein>